<feature type="non-terminal residue" evidence="3">
    <location>
        <position position="1"/>
    </location>
</feature>
<dbReference type="Pfam" id="PF00112">
    <property type="entry name" value="Peptidase_C1"/>
    <property type="match status" value="1"/>
</dbReference>
<evidence type="ECO:0000256" key="1">
    <source>
        <dbReference type="ARBA" id="ARBA00008455"/>
    </source>
</evidence>
<accession>A0A146KHX0</accession>
<dbReference type="GO" id="GO:0006508">
    <property type="term" value="P:proteolysis"/>
    <property type="evidence" value="ECO:0007669"/>
    <property type="project" value="InterPro"/>
</dbReference>
<organism evidence="3">
    <name type="scientific">Trepomonas sp. PC1</name>
    <dbReference type="NCBI Taxonomy" id="1076344"/>
    <lineage>
        <taxon>Eukaryota</taxon>
        <taxon>Metamonada</taxon>
        <taxon>Diplomonadida</taxon>
        <taxon>Hexamitidae</taxon>
        <taxon>Hexamitinae</taxon>
        <taxon>Trepomonas</taxon>
    </lineage>
</organism>
<dbReference type="EMBL" id="GDID01000353">
    <property type="protein sequence ID" value="JAP96253.1"/>
    <property type="molecule type" value="Transcribed_RNA"/>
</dbReference>
<dbReference type="GO" id="GO:0008234">
    <property type="term" value="F:cysteine-type peptidase activity"/>
    <property type="evidence" value="ECO:0007669"/>
    <property type="project" value="InterPro"/>
</dbReference>
<feature type="domain" description="Peptidase C1A papain C-terminal" evidence="2">
    <location>
        <begin position="3"/>
        <end position="169"/>
    </location>
</feature>
<dbReference type="SUPFAM" id="SSF54001">
    <property type="entry name" value="Cysteine proteinases"/>
    <property type="match status" value="1"/>
</dbReference>
<evidence type="ECO:0000259" key="2">
    <source>
        <dbReference type="Pfam" id="PF00112"/>
    </source>
</evidence>
<dbReference type="InterPro" id="IPR013128">
    <property type="entry name" value="Peptidase_C1A"/>
</dbReference>
<name>A0A146KHX0_9EUKA</name>
<dbReference type="InterPro" id="IPR038765">
    <property type="entry name" value="Papain-like_cys_pep_sf"/>
</dbReference>
<feature type="non-terminal residue" evidence="3">
    <location>
        <position position="170"/>
    </location>
</feature>
<comment type="similarity">
    <text evidence="1">Belongs to the peptidase C1 family.</text>
</comment>
<protein>
    <submittedName>
        <fullName evidence="3">Cathepsin L</fullName>
    </submittedName>
</protein>
<gene>
    <name evidence="3" type="ORF">TPC1_10469</name>
</gene>
<reference evidence="3" key="1">
    <citation type="submission" date="2015-07" db="EMBL/GenBank/DDBJ databases">
        <title>Adaptation to a free-living lifestyle via gene acquisitions in the diplomonad Trepomonas sp. PC1.</title>
        <authorList>
            <person name="Xu F."/>
            <person name="Jerlstrom-Hultqvist J."/>
            <person name="Kolisko M."/>
            <person name="Simpson A.G.B."/>
            <person name="Roger A.J."/>
            <person name="Svard S.G."/>
            <person name="Andersson J.O."/>
        </authorList>
    </citation>
    <scope>NUCLEOTIDE SEQUENCE</scope>
    <source>
        <strain evidence="3">PC1</strain>
    </source>
</reference>
<dbReference type="PANTHER" id="PTHR12411">
    <property type="entry name" value="CYSTEINE PROTEASE FAMILY C1-RELATED"/>
    <property type="match status" value="1"/>
</dbReference>
<dbReference type="AlphaFoldDB" id="A0A146KHX0"/>
<dbReference type="InterPro" id="IPR000668">
    <property type="entry name" value="Peptidase_C1A_C"/>
</dbReference>
<evidence type="ECO:0000313" key="3">
    <source>
        <dbReference type="EMBL" id="JAP96253.1"/>
    </source>
</evidence>
<dbReference type="Gene3D" id="3.90.70.10">
    <property type="entry name" value="Cysteine proteinases"/>
    <property type="match status" value="1"/>
</dbReference>
<proteinExistence type="inferred from homology"/>
<sequence length="170" mass="19633">SNRYCDGGHYLAAIAFLQSAKTIELQSNFEYTQDNIEKYRLNYSEKQQISPKINESDYYVPFKYFANKDKQTPQIVLHFSYERSFSSDTVRRIKSYLSRGIAIVGQMNTMADENRFYTYVGGLLQAKCELGSSDHQVVIVGYGKFNGTDVWMFQNSHGTDWGARGFFYIP</sequence>